<dbReference type="Proteomes" id="UP001489719">
    <property type="component" value="Unassembled WGS sequence"/>
</dbReference>
<evidence type="ECO:0000313" key="2">
    <source>
        <dbReference type="Proteomes" id="UP001489719"/>
    </source>
</evidence>
<comment type="caution">
    <text evidence="1">The sequence shown here is derived from an EMBL/GenBank/DDBJ whole genome shotgun (WGS) entry which is preliminary data.</text>
</comment>
<proteinExistence type="predicted"/>
<dbReference type="EMBL" id="MU970110">
    <property type="protein sequence ID" value="KAK9320995.1"/>
    <property type="molecule type" value="Genomic_DNA"/>
</dbReference>
<sequence>MATAAAAANGRGKTPVPIWGFNSSMASQHSGNSATRSTPSLSSYPPPNSTNSPQLAASLDMTEFPTLGQATKSYSSATGGSQQQQHQFPGSQQGGYSRASTQSPLSMGPRTMPPGLGQQHMFLQQQHAMGLLPQLHGDHDDKNWPEDFHVSRNGLDQHQTDDNHSVDEQQSRLEQEYNNLRHGQGDIWQFNNTAQTNNGEDAATVKDAHEKIAKGGEESQGLNGLLNFMKMDNNIDINDLASLGLNLNQPDNEPLSLTFASPWAETSTTKVEPDFHLPPCYHVQSAPPQQTKVANFSDETLFYIFYSMPRDFMQEAVAAELTSRNWRYHKELKVWLTKEPGSEPLQPSPHYERGIYTFFDPSTWERVKKEYVLYYQAIA</sequence>
<gene>
    <name evidence="1" type="ORF">V1517DRAFT_263310</name>
</gene>
<organism evidence="1 2">
    <name type="scientific">Lipomyces orientalis</name>
    <dbReference type="NCBI Taxonomy" id="1233043"/>
    <lineage>
        <taxon>Eukaryota</taxon>
        <taxon>Fungi</taxon>
        <taxon>Dikarya</taxon>
        <taxon>Ascomycota</taxon>
        <taxon>Saccharomycotina</taxon>
        <taxon>Lipomycetes</taxon>
        <taxon>Lipomycetales</taxon>
        <taxon>Lipomycetaceae</taxon>
        <taxon>Lipomyces</taxon>
    </lineage>
</organism>
<protein>
    <submittedName>
        <fullName evidence="1">Uncharacterized protein</fullName>
    </submittedName>
</protein>
<reference evidence="2" key="1">
    <citation type="journal article" date="2024" name="Front. Bioeng. Biotechnol.">
        <title>Genome-scale model development and genomic sequencing of the oleaginous clade Lipomyces.</title>
        <authorList>
            <person name="Czajka J.J."/>
            <person name="Han Y."/>
            <person name="Kim J."/>
            <person name="Mondo S.J."/>
            <person name="Hofstad B.A."/>
            <person name="Robles A."/>
            <person name="Haridas S."/>
            <person name="Riley R."/>
            <person name="LaButti K."/>
            <person name="Pangilinan J."/>
            <person name="Andreopoulos W."/>
            <person name="Lipzen A."/>
            <person name="Yan J."/>
            <person name="Wang M."/>
            <person name="Ng V."/>
            <person name="Grigoriev I.V."/>
            <person name="Spatafora J.W."/>
            <person name="Magnuson J.K."/>
            <person name="Baker S.E."/>
            <person name="Pomraning K.R."/>
        </authorList>
    </citation>
    <scope>NUCLEOTIDE SEQUENCE [LARGE SCALE GENOMIC DNA]</scope>
    <source>
        <strain evidence="2">CBS 10300</strain>
    </source>
</reference>
<keyword evidence="2" id="KW-1185">Reference proteome</keyword>
<accession>A0ACC3TJ45</accession>
<name>A0ACC3TJ45_9ASCO</name>
<evidence type="ECO:0000313" key="1">
    <source>
        <dbReference type="EMBL" id="KAK9320995.1"/>
    </source>
</evidence>